<organism evidence="3 4">
    <name type="scientific">Mesocestoides corti</name>
    <name type="common">Flatworm</name>
    <dbReference type="NCBI Taxonomy" id="53468"/>
    <lineage>
        <taxon>Eukaryota</taxon>
        <taxon>Metazoa</taxon>
        <taxon>Spiralia</taxon>
        <taxon>Lophotrochozoa</taxon>
        <taxon>Platyhelminthes</taxon>
        <taxon>Cestoda</taxon>
        <taxon>Eucestoda</taxon>
        <taxon>Cyclophyllidea</taxon>
        <taxon>Mesocestoididae</taxon>
        <taxon>Mesocestoides</taxon>
    </lineage>
</organism>
<name>A0A0R3U551_MESCO</name>
<accession>A0A0R3U551</accession>
<dbReference type="Proteomes" id="UP000267029">
    <property type="component" value="Unassembled WGS sequence"/>
</dbReference>
<feature type="transmembrane region" description="Helical" evidence="2">
    <location>
        <begin position="173"/>
        <end position="193"/>
    </location>
</feature>
<dbReference type="AlphaFoldDB" id="A0A0R3U551"/>
<evidence type="ECO:0000256" key="1">
    <source>
        <dbReference type="SAM" id="MobiDB-lite"/>
    </source>
</evidence>
<feature type="compositionally biased region" description="Polar residues" evidence="1">
    <location>
        <begin position="79"/>
        <end position="89"/>
    </location>
</feature>
<feature type="compositionally biased region" description="Pro residues" evidence="1">
    <location>
        <begin position="59"/>
        <end position="73"/>
    </location>
</feature>
<dbReference type="OrthoDB" id="619536at2759"/>
<keyword evidence="4" id="KW-1185">Reference proteome</keyword>
<feature type="compositionally biased region" description="Pro residues" evidence="1">
    <location>
        <begin position="136"/>
        <end position="146"/>
    </location>
</feature>
<feature type="compositionally biased region" description="Basic residues" evidence="1">
    <location>
        <begin position="832"/>
        <end position="846"/>
    </location>
</feature>
<feature type="compositionally biased region" description="Basic and acidic residues" evidence="1">
    <location>
        <begin position="121"/>
        <end position="132"/>
    </location>
</feature>
<feature type="region of interest" description="Disordered" evidence="1">
    <location>
        <begin position="1153"/>
        <end position="1182"/>
    </location>
</feature>
<sequence length="1182" mass="130252">MSTRSHFPPIRRISLCLPPQGPSTAMSSPRNVYVRGRGSFTSGISPNPGKPPHVILPVTPTPPPLPPPPPNPQLKPRSHSQQWTSSRSFGNKLPVRSQSVKATPPKSRNTQPPPRPLTRPRLPEERGGRAEVTELPPFPTNLPPADPNSSTLRQDVFRVTVYVFHSSLLVVSYVAWAAILILLLPAIGISYCLRQLGLLLAQHRRPALVDTLSSLSLQYLEGKEASTSAVTVVAIYLGSPGIKIAALKRLLAERILSKSSVVPSSRRPAGRWFAERLQQKIVELPTGYAWQRCTAVNIDDHVAPAYLVGQNRPTYGRRLSPKKCVDEEGMVEVEKDPVEILIGQLSTVALPTDKPLWQVHLVEDYYDSKDALTVLRMESPFSPTTWRNQDNLAPWSSRRPSQSPSDSVSIASVDRPMTRTASGFKRPHHQSSTASICSIRSHTGGGRLVTGPPQTGSLIIFRVHSAITDDAQSLVEFITILLSEGAVVETKANTQPQAQASSQSDLRESFSVYLTLDVGKEDKPEARRPTSLFKVRLSESSLEWDSFGGLPLTPPPPSSPDWSSSQSFRAHCTRFCEWIRVLNEIRRQVVRAIFFGPFVVLHNLLLVSADLGLLPSPAPAPPSDFEAATSVSSCQVFRRIQLPLEKVLHIQNVTRATLTEISMCLLAGALRAYQQTSGLTSPPDLHVRACSQTPNFDLGGERPTQPTYDLEIADSGGDGDESEQQEALIALSDIANGPPAQCVFAPMRLPLSAEGMLPRLWNVHRRVQLLRRSAVTLTLAWTRDLLHLILPHWFALRADHLLLSGVSKCSITYAEVSLESNSEVESVDRRTKSGRFKRSRNQHQSRRGQNSPKVDITQALRLVNRPGSPRKPIDLDSCLTERNLDLIYVAGGVPIVRIEAWIAHHRKSQSLDQTTPNHNEASSAMCRDLSVVSCVYGSHVTVGLTASTHLDGRPGIGLILNAMLQQASCQNHSLNQLYRLLDSRFPAKPVIYAPLRRPNFTSVSGSANTRIRVVQNSPSATTQSRNNAAQPSPSASHEYRKSGILVEEEGAQFLKYNFPPISTDLRRASFGRGQKRHSIGAPQLEDTHRDSSKPSKLVPILKATNANVGELTPTQSDDNLVKRKRIDGSHENRRKALASFKCGSKSGLQRRFGLAGKFKKKPVQPPPQVPRRSQVRFVTEDD</sequence>
<gene>
    <name evidence="3" type="ORF">MCOS_LOCUS1822</name>
</gene>
<evidence type="ECO:0000313" key="4">
    <source>
        <dbReference type="Proteomes" id="UP000267029"/>
    </source>
</evidence>
<protein>
    <submittedName>
        <fullName evidence="3">Uncharacterized protein</fullName>
    </submittedName>
</protein>
<evidence type="ECO:0000313" key="3">
    <source>
        <dbReference type="EMBL" id="VDD75819.1"/>
    </source>
</evidence>
<feature type="compositionally biased region" description="Polar residues" evidence="1">
    <location>
        <begin position="96"/>
        <end position="110"/>
    </location>
</feature>
<dbReference type="EMBL" id="UXSR01000255">
    <property type="protein sequence ID" value="VDD75819.1"/>
    <property type="molecule type" value="Genomic_DNA"/>
</dbReference>
<feature type="region of interest" description="Disordered" evidence="1">
    <location>
        <begin position="824"/>
        <end position="851"/>
    </location>
</feature>
<feature type="compositionally biased region" description="Low complexity" evidence="1">
    <location>
        <begin position="396"/>
        <end position="414"/>
    </location>
</feature>
<reference evidence="3 4" key="1">
    <citation type="submission" date="2018-10" db="EMBL/GenBank/DDBJ databases">
        <authorList>
            <consortium name="Pathogen Informatics"/>
        </authorList>
    </citation>
    <scope>NUCLEOTIDE SEQUENCE [LARGE SCALE GENOMIC DNA]</scope>
</reference>
<keyword evidence="2" id="KW-0812">Transmembrane</keyword>
<feature type="region of interest" description="Disordered" evidence="1">
    <location>
        <begin position="1070"/>
        <end position="1095"/>
    </location>
</feature>
<feature type="region of interest" description="Disordered" evidence="1">
    <location>
        <begin position="1"/>
        <end position="147"/>
    </location>
</feature>
<keyword evidence="2" id="KW-1133">Transmembrane helix</keyword>
<keyword evidence="2" id="KW-0472">Membrane</keyword>
<proteinExistence type="predicted"/>
<feature type="compositionally biased region" description="Polar residues" evidence="1">
    <location>
        <begin position="1016"/>
        <end position="1035"/>
    </location>
</feature>
<feature type="region of interest" description="Disordered" evidence="1">
    <location>
        <begin position="1016"/>
        <end position="1039"/>
    </location>
</feature>
<evidence type="ECO:0000256" key="2">
    <source>
        <dbReference type="SAM" id="Phobius"/>
    </source>
</evidence>
<feature type="region of interest" description="Disordered" evidence="1">
    <location>
        <begin position="386"/>
        <end position="414"/>
    </location>
</feature>